<name>A0AAN9Y2G8_9HEMI</name>
<evidence type="ECO:0008006" key="4">
    <source>
        <dbReference type="Google" id="ProtNLM"/>
    </source>
</evidence>
<sequence length="116" mass="13079">MARAGPINVFDNKRTGRPKLRQSDKIAQQIAEKIHNDWRITLRHLAAAAETGVDLGMVNTTIKKLGYQRICAKWVPKLITMKMKAARKAAAEQLLVRTAQIWRPVTITYSIISRGV</sequence>
<organism evidence="2 3">
    <name type="scientific">Parthenolecanium corni</name>
    <dbReference type="NCBI Taxonomy" id="536013"/>
    <lineage>
        <taxon>Eukaryota</taxon>
        <taxon>Metazoa</taxon>
        <taxon>Ecdysozoa</taxon>
        <taxon>Arthropoda</taxon>
        <taxon>Hexapoda</taxon>
        <taxon>Insecta</taxon>
        <taxon>Pterygota</taxon>
        <taxon>Neoptera</taxon>
        <taxon>Paraneoptera</taxon>
        <taxon>Hemiptera</taxon>
        <taxon>Sternorrhyncha</taxon>
        <taxon>Coccoidea</taxon>
        <taxon>Coccidae</taxon>
        <taxon>Parthenolecanium</taxon>
    </lineage>
</organism>
<dbReference type="PANTHER" id="PTHR46060">
    <property type="entry name" value="MARINER MOS1 TRANSPOSASE-LIKE PROTEIN"/>
    <property type="match status" value="1"/>
</dbReference>
<accession>A0AAN9Y2G8</accession>
<reference evidence="2 3" key="1">
    <citation type="submission" date="2024-03" db="EMBL/GenBank/DDBJ databases">
        <title>Adaptation during the transition from Ophiocordyceps entomopathogen to insect associate is accompanied by gene loss and intensified selection.</title>
        <authorList>
            <person name="Ward C.M."/>
            <person name="Onetto C.A."/>
            <person name="Borneman A.R."/>
        </authorList>
    </citation>
    <scope>NUCLEOTIDE SEQUENCE [LARGE SCALE GENOMIC DNA]</scope>
    <source>
        <strain evidence="2">AWRI1</strain>
        <tissue evidence="2">Single Adult Female</tissue>
    </source>
</reference>
<dbReference type="EMBL" id="JBBCAQ010000032">
    <property type="protein sequence ID" value="KAK7584089.1"/>
    <property type="molecule type" value="Genomic_DNA"/>
</dbReference>
<protein>
    <recommendedName>
        <fullName evidence="4">Transposase</fullName>
    </recommendedName>
</protein>
<dbReference type="AlphaFoldDB" id="A0AAN9Y2G8"/>
<dbReference type="Proteomes" id="UP001367676">
    <property type="component" value="Unassembled WGS sequence"/>
</dbReference>
<comment type="caution">
    <text evidence="2">The sequence shown here is derived from an EMBL/GenBank/DDBJ whole genome shotgun (WGS) entry which is preliminary data.</text>
</comment>
<evidence type="ECO:0000313" key="3">
    <source>
        <dbReference type="Proteomes" id="UP001367676"/>
    </source>
</evidence>
<dbReference type="PANTHER" id="PTHR46060:SF1">
    <property type="entry name" value="MARINER MOS1 TRANSPOSASE-LIKE PROTEIN"/>
    <property type="match status" value="1"/>
</dbReference>
<dbReference type="InterPro" id="IPR052709">
    <property type="entry name" value="Transposase-MT_Hybrid"/>
</dbReference>
<proteinExistence type="predicted"/>
<feature type="region of interest" description="Disordered" evidence="1">
    <location>
        <begin position="1"/>
        <end position="22"/>
    </location>
</feature>
<keyword evidence="3" id="KW-1185">Reference proteome</keyword>
<gene>
    <name evidence="2" type="ORF">V9T40_005052</name>
</gene>
<evidence type="ECO:0000313" key="2">
    <source>
        <dbReference type="EMBL" id="KAK7584089.1"/>
    </source>
</evidence>
<evidence type="ECO:0000256" key="1">
    <source>
        <dbReference type="SAM" id="MobiDB-lite"/>
    </source>
</evidence>